<keyword evidence="2" id="KW-1185">Reference proteome</keyword>
<dbReference type="InterPro" id="IPR014710">
    <property type="entry name" value="RmlC-like_jellyroll"/>
</dbReference>
<evidence type="ECO:0000313" key="2">
    <source>
        <dbReference type="Proteomes" id="UP001501692"/>
    </source>
</evidence>
<dbReference type="EMBL" id="BAABJK010000004">
    <property type="protein sequence ID" value="GAA4964058.1"/>
    <property type="molecule type" value="Genomic_DNA"/>
</dbReference>
<organism evidence="1 2">
    <name type="scientific">Algibacter aquimarinus</name>
    <dbReference type="NCBI Taxonomy" id="1136748"/>
    <lineage>
        <taxon>Bacteria</taxon>
        <taxon>Pseudomonadati</taxon>
        <taxon>Bacteroidota</taxon>
        <taxon>Flavobacteriia</taxon>
        <taxon>Flavobacteriales</taxon>
        <taxon>Flavobacteriaceae</taxon>
        <taxon>Algibacter</taxon>
    </lineage>
</organism>
<comment type="caution">
    <text evidence="1">The sequence shown here is derived from an EMBL/GenBank/DDBJ whole genome shotgun (WGS) entry which is preliminary data.</text>
</comment>
<gene>
    <name evidence="1" type="ORF">GCM10023315_11030</name>
</gene>
<accession>A0ABP9H8Y2</accession>
<dbReference type="Proteomes" id="UP001501692">
    <property type="component" value="Unassembled WGS sequence"/>
</dbReference>
<dbReference type="RefSeq" id="WP_298554135.1">
    <property type="nucleotide sequence ID" value="NZ_BAABJK010000004.1"/>
</dbReference>
<name>A0ABP9H8Y2_9FLAO</name>
<dbReference type="Gene3D" id="2.60.120.10">
    <property type="entry name" value="Jelly Rolls"/>
    <property type="match status" value="1"/>
</dbReference>
<sequence>MIETYKIEGDGYHPFLIREGWQVAQLNYQEEQHIDNIKKLDVHLETDEVFVLTKGNSVLIAAKIEDGEPVFELQLMEQQKVYNIPQDMWHNIAMEEGSEVIIIEKSNTHISDFEFFELSKEKQIELKEKVKTLFNTVK</sequence>
<reference evidence="2" key="1">
    <citation type="journal article" date="2019" name="Int. J. Syst. Evol. Microbiol.">
        <title>The Global Catalogue of Microorganisms (GCM) 10K type strain sequencing project: providing services to taxonomists for standard genome sequencing and annotation.</title>
        <authorList>
            <consortium name="The Broad Institute Genomics Platform"/>
            <consortium name="The Broad Institute Genome Sequencing Center for Infectious Disease"/>
            <person name="Wu L."/>
            <person name="Ma J."/>
        </authorList>
    </citation>
    <scope>NUCLEOTIDE SEQUENCE [LARGE SCALE GENOMIC DNA]</scope>
    <source>
        <strain evidence="2">JCM 18287</strain>
    </source>
</reference>
<evidence type="ECO:0008006" key="3">
    <source>
        <dbReference type="Google" id="ProtNLM"/>
    </source>
</evidence>
<protein>
    <recommendedName>
        <fullName evidence="3">Cupin</fullName>
    </recommendedName>
</protein>
<proteinExistence type="predicted"/>
<evidence type="ECO:0000313" key="1">
    <source>
        <dbReference type="EMBL" id="GAA4964058.1"/>
    </source>
</evidence>